<dbReference type="PANTHER" id="PTHR22840:SF12">
    <property type="entry name" value="WD REPEAT-CONTAINING PROTEIN 36"/>
    <property type="match status" value="1"/>
</dbReference>
<evidence type="ECO:0000313" key="5">
    <source>
        <dbReference type="EMBL" id="ORY52827.1"/>
    </source>
</evidence>
<dbReference type="OrthoDB" id="10250769at2759"/>
<dbReference type="Pfam" id="PF25171">
    <property type="entry name" value="Beta-prop_WDR36-Utp21_1st"/>
    <property type="match status" value="1"/>
</dbReference>
<keyword evidence="6" id="KW-1185">Reference proteome</keyword>
<dbReference type="AlphaFoldDB" id="A0A1Y2D0U2"/>
<feature type="repeat" description="WD" evidence="1">
    <location>
        <begin position="667"/>
        <end position="708"/>
    </location>
</feature>
<dbReference type="PROSITE" id="PS50082">
    <property type="entry name" value="WD_REPEATS_2"/>
    <property type="match status" value="2"/>
</dbReference>
<feature type="domain" description="WDR36/Utp21 C-terminal" evidence="3">
    <location>
        <begin position="795"/>
        <end position="1000"/>
    </location>
</feature>
<feature type="compositionally biased region" description="Low complexity" evidence="2">
    <location>
        <begin position="140"/>
        <end position="157"/>
    </location>
</feature>
<dbReference type="GO" id="GO:0006364">
    <property type="term" value="P:rRNA processing"/>
    <property type="evidence" value="ECO:0007669"/>
    <property type="project" value="InterPro"/>
</dbReference>
<feature type="repeat" description="WD" evidence="1">
    <location>
        <begin position="381"/>
        <end position="412"/>
    </location>
</feature>
<evidence type="ECO:0000259" key="3">
    <source>
        <dbReference type="Pfam" id="PF04192"/>
    </source>
</evidence>
<dbReference type="InterPro" id="IPR011044">
    <property type="entry name" value="Quino_amine_DH_bsu"/>
</dbReference>
<organism evidence="5 6">
    <name type="scientific">Leucosporidium creatinivorum</name>
    <dbReference type="NCBI Taxonomy" id="106004"/>
    <lineage>
        <taxon>Eukaryota</taxon>
        <taxon>Fungi</taxon>
        <taxon>Dikarya</taxon>
        <taxon>Basidiomycota</taxon>
        <taxon>Pucciniomycotina</taxon>
        <taxon>Microbotryomycetes</taxon>
        <taxon>Leucosporidiales</taxon>
        <taxon>Leucosporidium</taxon>
    </lineage>
</organism>
<dbReference type="SMART" id="SM00320">
    <property type="entry name" value="WD40"/>
    <property type="match status" value="9"/>
</dbReference>
<dbReference type="PROSITE" id="PS50294">
    <property type="entry name" value="WD_REPEATS_REGION"/>
    <property type="match status" value="1"/>
</dbReference>
<feature type="region of interest" description="Disordered" evidence="2">
    <location>
        <begin position="129"/>
        <end position="170"/>
    </location>
</feature>
<feature type="region of interest" description="Disordered" evidence="2">
    <location>
        <begin position="852"/>
        <end position="871"/>
    </location>
</feature>
<evidence type="ECO:0000259" key="4">
    <source>
        <dbReference type="Pfam" id="PF25171"/>
    </source>
</evidence>
<gene>
    <name evidence="5" type="ORF">BCR35DRAFT_310578</name>
</gene>
<dbReference type="InterPro" id="IPR059157">
    <property type="entry name" value="WDR36-Utp21_N"/>
</dbReference>
<dbReference type="Pfam" id="PF04192">
    <property type="entry name" value="Utp21"/>
    <property type="match status" value="1"/>
</dbReference>
<dbReference type="InterPro" id="IPR036322">
    <property type="entry name" value="WD40_repeat_dom_sf"/>
</dbReference>
<feature type="compositionally biased region" description="Acidic residues" evidence="2">
    <location>
        <begin position="158"/>
        <end position="170"/>
    </location>
</feature>
<dbReference type="InterPro" id="IPR001680">
    <property type="entry name" value="WD40_rpt"/>
</dbReference>
<dbReference type="InterPro" id="IPR015943">
    <property type="entry name" value="WD40/YVTN_repeat-like_dom_sf"/>
</dbReference>
<dbReference type="SUPFAM" id="SSF50978">
    <property type="entry name" value="WD40 repeat-like"/>
    <property type="match status" value="1"/>
</dbReference>
<evidence type="ECO:0000313" key="6">
    <source>
        <dbReference type="Proteomes" id="UP000193467"/>
    </source>
</evidence>
<accession>A0A1Y2D0U2</accession>
<dbReference type="Gene3D" id="2.130.10.10">
    <property type="entry name" value="YVTN repeat-like/Quinoprotein amine dehydrogenase"/>
    <property type="match status" value="4"/>
</dbReference>
<name>A0A1Y2D0U2_9BASI</name>
<dbReference type="SUPFAM" id="SSF50969">
    <property type="entry name" value="YVTN repeat-like/Quinoprotein amine dehydrogenase"/>
    <property type="match status" value="1"/>
</dbReference>
<keyword evidence="1" id="KW-0853">WD repeat</keyword>
<feature type="domain" description="WDR36/Utp21 N-terminal" evidence="4">
    <location>
        <begin position="175"/>
        <end position="415"/>
    </location>
</feature>
<evidence type="ECO:0000256" key="2">
    <source>
        <dbReference type="SAM" id="MobiDB-lite"/>
    </source>
</evidence>
<dbReference type="Proteomes" id="UP000193467">
    <property type="component" value="Unassembled WGS sequence"/>
</dbReference>
<dbReference type="Pfam" id="PF25168">
    <property type="entry name" value="Beta-prop_WDR36-Utp21_2nd"/>
    <property type="match status" value="1"/>
</dbReference>
<dbReference type="GO" id="GO:0034388">
    <property type="term" value="C:Pwp2p-containing subcomplex of 90S preribosome"/>
    <property type="evidence" value="ECO:0007669"/>
    <property type="project" value="TreeGrafter"/>
</dbReference>
<dbReference type="PANTHER" id="PTHR22840">
    <property type="entry name" value="WD REPEAT-CONTAINING PROTEIN 36"/>
    <property type="match status" value="1"/>
</dbReference>
<reference evidence="5 6" key="1">
    <citation type="submission" date="2016-07" db="EMBL/GenBank/DDBJ databases">
        <title>Pervasive Adenine N6-methylation of Active Genes in Fungi.</title>
        <authorList>
            <consortium name="DOE Joint Genome Institute"/>
            <person name="Mondo S.J."/>
            <person name="Dannebaum R.O."/>
            <person name="Kuo R.C."/>
            <person name="Labutti K."/>
            <person name="Haridas S."/>
            <person name="Kuo A."/>
            <person name="Salamov A."/>
            <person name="Ahrendt S.R."/>
            <person name="Lipzen A."/>
            <person name="Sullivan W."/>
            <person name="Andreopoulos W.B."/>
            <person name="Clum A."/>
            <person name="Lindquist E."/>
            <person name="Daum C."/>
            <person name="Ramamoorthy G.K."/>
            <person name="Gryganskyi A."/>
            <person name="Culley D."/>
            <person name="Magnuson J.K."/>
            <person name="James T.Y."/>
            <person name="O'Malley M.A."/>
            <person name="Stajich J.E."/>
            <person name="Spatafora J.W."/>
            <person name="Visel A."/>
            <person name="Grigoriev I.V."/>
        </authorList>
    </citation>
    <scope>NUCLEOTIDE SEQUENCE [LARGE SCALE GENOMIC DNA]</scope>
    <source>
        <strain evidence="5 6">62-1032</strain>
    </source>
</reference>
<dbReference type="FunCoup" id="A0A1Y2D0U2">
    <property type="interactions" value="791"/>
</dbReference>
<evidence type="ECO:0000256" key="1">
    <source>
        <dbReference type="PROSITE-ProRule" id="PRU00221"/>
    </source>
</evidence>
<proteinExistence type="predicted"/>
<dbReference type="InParanoid" id="A0A1Y2D0U2"/>
<dbReference type="EMBL" id="MCGR01000104">
    <property type="protein sequence ID" value="ORY52827.1"/>
    <property type="molecule type" value="Genomic_DNA"/>
</dbReference>
<feature type="region of interest" description="Disordered" evidence="2">
    <location>
        <begin position="1"/>
        <end position="22"/>
    </location>
</feature>
<dbReference type="STRING" id="106004.A0A1Y2D0U2"/>
<sequence>MSAVARPSKRARTQPVASTSSAAVKPKREGLFAPFRSLGHVTTGVPFVVISKSSKFLETPAMTVVTSMGTNWAMWDGQSLRLMFVGPDMGAPITSLAMSMDSVFAAAGNFVGRYVRGKEIERFVLAGAKKNSDDSDSDSDSSSSSGSSSSSSSSGSDSDSDSDSDMDDDEASPIAETIASLTLFGTTLVGLSSTGKRMYVWDIPPYVKPASKDPLANGAESESAAPSSASKSITPYATLDFPAGFTATKVVHPASYLNKIVVGSKEGELAVWNVRTGTLIHTFPAPSLVSLAAPSPITALTQSPAIDVLGVGLASGACILFDVRIGEVLGKVRLEGEGHGEVVGVGFRNDDIGQTLAVTSSTGHIALFDLAAKMRLLHLVRAAHEGPVGGLEWLAGQPLMMTSGSDNSLKQWLFDSPSAAPRLLKQRSGHHAPPHLVRYYGDDGKAILTAGADHALRYTSVVRDSRGYELSQGSIAKKANHLGVKPSSLKLPLITSLSYSSSRSKEWDDVVTASQGESLGRSWSVQGKRVGKWTLQAGGPAKTTAVTACGNFGLVGTGTGEVVMFNMQSGLKRKVFKVPHGGVGDVRGKHITGIAIDALNRCVVVSTLKGALHFFDFQMMKLVATLTLPASITSILLQRENNLLAATCDDLSVKIVDIETRRVVRELYGSRGQILDVAFSPDSRWIITASQDSIIRTFDVPTGNLVDAFRTPSVATSLSFSPTSDFLATSHVDSVGVYLWANRAQFSEVSLRSFVEEDLEDVALPTVQGLGADDSLEELKAPVRWEDIQPYTTPDQLSEELLTLSLMPRSRWQTLLNLETIKQRNKPKEAPKAPERAPFFLPTLPGVDQRFDFGTGKDGEANGGPTEENKRRRLDIGASSVETEFVRRMQAEDREGDYQSFFEYLKALSPSATDLELRSLTTLPELNTFLHSLSQRLSSHKDFEAVQTFLAYFLRIHGDVLVQNVELREEMESIQVKQKREAGRLMDLTHYALGTLAFLRSTPIA</sequence>
<dbReference type="GO" id="GO:0032040">
    <property type="term" value="C:small-subunit processome"/>
    <property type="evidence" value="ECO:0007669"/>
    <property type="project" value="InterPro"/>
</dbReference>
<dbReference type="InterPro" id="IPR007319">
    <property type="entry name" value="WDR36/Utp21_C"/>
</dbReference>
<comment type="caution">
    <text evidence="5">The sequence shown here is derived from an EMBL/GenBank/DDBJ whole genome shotgun (WGS) entry which is preliminary data.</text>
</comment>
<protein>
    <submittedName>
        <fullName evidence="5">Putative WD-repeat protein</fullName>
    </submittedName>
</protein>